<reference evidence="1" key="2">
    <citation type="journal article" date="2015" name="Data Brief">
        <title>Shoot transcriptome of the giant reed, Arundo donax.</title>
        <authorList>
            <person name="Barrero R.A."/>
            <person name="Guerrero F.D."/>
            <person name="Moolhuijzen P."/>
            <person name="Goolsby J.A."/>
            <person name="Tidwell J."/>
            <person name="Bellgard S.E."/>
            <person name="Bellgard M.I."/>
        </authorList>
    </citation>
    <scope>NUCLEOTIDE SEQUENCE</scope>
    <source>
        <tissue evidence="1">Shoot tissue taken approximately 20 cm above the soil surface</tissue>
    </source>
</reference>
<name>A0A0A9CFY0_ARUDO</name>
<organism evidence="1">
    <name type="scientific">Arundo donax</name>
    <name type="common">Giant reed</name>
    <name type="synonym">Donax arundinaceus</name>
    <dbReference type="NCBI Taxonomy" id="35708"/>
    <lineage>
        <taxon>Eukaryota</taxon>
        <taxon>Viridiplantae</taxon>
        <taxon>Streptophyta</taxon>
        <taxon>Embryophyta</taxon>
        <taxon>Tracheophyta</taxon>
        <taxon>Spermatophyta</taxon>
        <taxon>Magnoliopsida</taxon>
        <taxon>Liliopsida</taxon>
        <taxon>Poales</taxon>
        <taxon>Poaceae</taxon>
        <taxon>PACMAD clade</taxon>
        <taxon>Arundinoideae</taxon>
        <taxon>Arundineae</taxon>
        <taxon>Arundo</taxon>
    </lineage>
</organism>
<sequence>MILSCMPSHTRSHPAYDDYRMRMPNKLVHASFKNKQGNNILTNTSRQGLFHKSPPKPCLLHY</sequence>
<reference evidence="1" key="1">
    <citation type="submission" date="2014-09" db="EMBL/GenBank/DDBJ databases">
        <authorList>
            <person name="Magalhaes I.L.F."/>
            <person name="Oliveira U."/>
            <person name="Santos F.R."/>
            <person name="Vidigal T.H.D.A."/>
            <person name="Brescovit A.D."/>
            <person name="Santos A.J."/>
        </authorList>
    </citation>
    <scope>NUCLEOTIDE SEQUENCE</scope>
    <source>
        <tissue evidence="1">Shoot tissue taken approximately 20 cm above the soil surface</tissue>
    </source>
</reference>
<dbReference type="AlphaFoldDB" id="A0A0A9CFY0"/>
<evidence type="ECO:0000313" key="1">
    <source>
        <dbReference type="EMBL" id="JAD70417.1"/>
    </source>
</evidence>
<proteinExistence type="predicted"/>
<protein>
    <submittedName>
        <fullName evidence="1">Uncharacterized protein</fullName>
    </submittedName>
</protein>
<dbReference type="EMBL" id="GBRH01227478">
    <property type="protein sequence ID" value="JAD70417.1"/>
    <property type="molecule type" value="Transcribed_RNA"/>
</dbReference>
<accession>A0A0A9CFY0</accession>